<keyword evidence="4" id="KW-1185">Reference proteome</keyword>
<dbReference type="Pfam" id="PF13905">
    <property type="entry name" value="Thioredoxin_8"/>
    <property type="match status" value="1"/>
</dbReference>
<dbReference type="InterPro" id="IPR050553">
    <property type="entry name" value="Thioredoxin_ResA/DsbE_sf"/>
</dbReference>
<dbReference type="AlphaFoldDB" id="A0A383U483"/>
<dbReference type="Proteomes" id="UP000262142">
    <property type="component" value="Unassembled WGS sequence"/>
</dbReference>
<accession>A0A383U483</accession>
<dbReference type="RefSeq" id="WP_165846453.1">
    <property type="nucleotide sequence ID" value="NZ_OX579588.1"/>
</dbReference>
<evidence type="ECO:0000256" key="1">
    <source>
        <dbReference type="ARBA" id="ARBA00023284"/>
    </source>
</evidence>
<dbReference type="PANTHER" id="PTHR42852:SF13">
    <property type="entry name" value="PROTEIN DIPZ"/>
    <property type="match status" value="1"/>
</dbReference>
<evidence type="ECO:0000259" key="2">
    <source>
        <dbReference type="PROSITE" id="PS51352"/>
    </source>
</evidence>
<dbReference type="InterPro" id="IPR036249">
    <property type="entry name" value="Thioredoxin-like_sf"/>
</dbReference>
<gene>
    <name evidence="3" type="primary">resA_3</name>
    <name evidence="3" type="ORF">SAMEA104719789_01554</name>
</gene>
<protein>
    <submittedName>
        <fullName evidence="3">Thiol-disulfide oxidoreductase resA</fullName>
    </submittedName>
</protein>
<organism evidence="3 4">
    <name type="scientific">Candidatus Ornithobacterium hominis</name>
    <dbReference type="NCBI Taxonomy" id="2497989"/>
    <lineage>
        <taxon>Bacteria</taxon>
        <taxon>Pseudomonadati</taxon>
        <taxon>Bacteroidota</taxon>
        <taxon>Flavobacteriia</taxon>
        <taxon>Flavobacteriales</taxon>
        <taxon>Weeksellaceae</taxon>
        <taxon>Ornithobacterium</taxon>
    </lineage>
</organism>
<dbReference type="CDD" id="cd02966">
    <property type="entry name" value="TlpA_like_family"/>
    <property type="match status" value="1"/>
</dbReference>
<dbReference type="InterPro" id="IPR012336">
    <property type="entry name" value="Thioredoxin-like_fold"/>
</dbReference>
<dbReference type="PROSITE" id="PS00194">
    <property type="entry name" value="THIOREDOXIN_1"/>
    <property type="match status" value="1"/>
</dbReference>
<dbReference type="SUPFAM" id="SSF52833">
    <property type="entry name" value="Thioredoxin-like"/>
    <property type="match status" value="1"/>
</dbReference>
<dbReference type="InterPro" id="IPR017937">
    <property type="entry name" value="Thioredoxin_CS"/>
</dbReference>
<dbReference type="Gene3D" id="3.40.30.10">
    <property type="entry name" value="Glutaredoxin"/>
    <property type="match status" value="1"/>
</dbReference>
<dbReference type="EMBL" id="UNSC01000007">
    <property type="protein sequence ID" value="SZD74096.1"/>
    <property type="molecule type" value="Genomic_DNA"/>
</dbReference>
<reference evidence="3 4" key="1">
    <citation type="submission" date="2018-09" db="EMBL/GenBank/DDBJ databases">
        <authorList>
            <consortium name="Pathogen Informatics"/>
        </authorList>
    </citation>
    <scope>NUCLEOTIDE SEQUENCE [LARGE SCALE GENOMIC DNA]</scope>
    <source>
        <strain evidence="3 4">OH-22767</strain>
    </source>
</reference>
<sequence>MRKVFLFSLLLLFFSCGTKSEKIRLTKEDLNLVLTDLAGNHTNLADAYGEVIFLNYWASWCPPCRAEMPSVQQLYHHYKDQIKFVFISLEEPVEDSKNYLEQGGFSFPSHQVESVIPTKIKPASLPTTLIISKNGTVELKKGGARDWNQKDVYELLDSLIQKK</sequence>
<dbReference type="PROSITE" id="PS51257">
    <property type="entry name" value="PROKAR_LIPOPROTEIN"/>
    <property type="match status" value="1"/>
</dbReference>
<evidence type="ECO:0000313" key="3">
    <source>
        <dbReference type="EMBL" id="SZD74096.1"/>
    </source>
</evidence>
<evidence type="ECO:0000313" key="4">
    <source>
        <dbReference type="Proteomes" id="UP000262142"/>
    </source>
</evidence>
<dbReference type="InterPro" id="IPR013766">
    <property type="entry name" value="Thioredoxin_domain"/>
</dbReference>
<dbReference type="PANTHER" id="PTHR42852">
    <property type="entry name" value="THIOL:DISULFIDE INTERCHANGE PROTEIN DSBE"/>
    <property type="match status" value="1"/>
</dbReference>
<name>A0A383U483_9FLAO</name>
<feature type="domain" description="Thioredoxin" evidence="2">
    <location>
        <begin position="23"/>
        <end position="161"/>
    </location>
</feature>
<dbReference type="PROSITE" id="PS51352">
    <property type="entry name" value="THIOREDOXIN_2"/>
    <property type="match status" value="1"/>
</dbReference>
<proteinExistence type="predicted"/>
<keyword evidence="1" id="KW-0676">Redox-active center</keyword>